<protein>
    <submittedName>
        <fullName evidence="1">Uncharacterized protein</fullName>
    </submittedName>
</protein>
<dbReference type="EMBL" id="OAOP01000001">
    <property type="protein sequence ID" value="SNX67216.1"/>
    <property type="molecule type" value="Genomic_DNA"/>
</dbReference>
<reference evidence="1 2" key="1">
    <citation type="submission" date="2017-08" db="EMBL/GenBank/DDBJ databases">
        <authorList>
            <person name="de Groot N.N."/>
        </authorList>
    </citation>
    <scope>NUCLEOTIDE SEQUENCE [LARGE SCALE GENOMIC DNA]</scope>
    <source>
        <strain evidence="1 2">JC228</strain>
    </source>
</reference>
<name>A0A285CJN5_9BACI</name>
<dbReference type="Proteomes" id="UP000219546">
    <property type="component" value="Unassembled WGS sequence"/>
</dbReference>
<dbReference type="AlphaFoldDB" id="A0A285CJN5"/>
<evidence type="ECO:0000313" key="1">
    <source>
        <dbReference type="EMBL" id="SNX67216.1"/>
    </source>
</evidence>
<sequence>MELFDRIISGERLLVEDREHYEITNIEHTLNNLVSDFEILLHGSTVDIPHHSKLKLNNGYAFATNHAGIAILKAIFSNSYADNLGYPYLLDRGNKLELEILNGQNGVERTKGFVYIISDRRKFKFDTRTSWQYISQYPDVELVGSIEVIRSDFKYPVKYITK</sequence>
<evidence type="ECO:0000313" key="2">
    <source>
        <dbReference type="Proteomes" id="UP000219546"/>
    </source>
</evidence>
<accession>A0A285CJN5</accession>
<keyword evidence="2" id="KW-1185">Reference proteome</keyword>
<organism evidence="1 2">
    <name type="scientific">Bacillus oleivorans</name>
    <dbReference type="NCBI Taxonomy" id="1448271"/>
    <lineage>
        <taxon>Bacteria</taxon>
        <taxon>Bacillati</taxon>
        <taxon>Bacillota</taxon>
        <taxon>Bacilli</taxon>
        <taxon>Bacillales</taxon>
        <taxon>Bacillaceae</taxon>
        <taxon>Bacillus</taxon>
    </lineage>
</organism>
<proteinExistence type="predicted"/>
<dbReference type="RefSeq" id="WP_097157032.1">
    <property type="nucleotide sequence ID" value="NZ_JBEPMQ010000003.1"/>
</dbReference>
<gene>
    <name evidence="1" type="ORF">SAMN05877753_101534</name>
</gene>